<dbReference type="InterPro" id="IPR033121">
    <property type="entry name" value="PEPTIDASE_A1"/>
</dbReference>
<dbReference type="InterPro" id="IPR001461">
    <property type="entry name" value="Aspartic_peptidase_A1"/>
</dbReference>
<accession>A0A1E1KKL6</accession>
<dbReference type="GO" id="GO:0006508">
    <property type="term" value="P:proteolysis"/>
    <property type="evidence" value="ECO:0007669"/>
    <property type="project" value="InterPro"/>
</dbReference>
<keyword evidence="4" id="KW-1185">Reference proteome</keyword>
<dbReference type="PROSITE" id="PS51767">
    <property type="entry name" value="PEPTIDASE_A1"/>
    <property type="match status" value="1"/>
</dbReference>
<gene>
    <name evidence="3" type="ORF">RAG0_06479</name>
</gene>
<dbReference type="Gene3D" id="2.40.70.10">
    <property type="entry name" value="Acid Proteases"/>
    <property type="match status" value="2"/>
</dbReference>
<dbReference type="Proteomes" id="UP000178912">
    <property type="component" value="Unassembled WGS sequence"/>
</dbReference>
<comment type="similarity">
    <text evidence="1">Belongs to the peptidase A1 family.</text>
</comment>
<evidence type="ECO:0000313" key="4">
    <source>
        <dbReference type="Proteomes" id="UP000178912"/>
    </source>
</evidence>
<dbReference type="SUPFAM" id="SSF50630">
    <property type="entry name" value="Acid proteases"/>
    <property type="match status" value="1"/>
</dbReference>
<organism evidence="3 4">
    <name type="scientific">Rhynchosporium agropyri</name>
    <dbReference type="NCBI Taxonomy" id="914238"/>
    <lineage>
        <taxon>Eukaryota</taxon>
        <taxon>Fungi</taxon>
        <taxon>Dikarya</taxon>
        <taxon>Ascomycota</taxon>
        <taxon>Pezizomycotina</taxon>
        <taxon>Leotiomycetes</taxon>
        <taxon>Helotiales</taxon>
        <taxon>Ploettnerulaceae</taxon>
        <taxon>Rhynchosporium</taxon>
    </lineage>
</organism>
<name>A0A1E1KKL6_9HELO</name>
<protein>
    <recommendedName>
        <fullName evidence="2">Peptidase A1 domain-containing protein</fullName>
    </recommendedName>
</protein>
<dbReference type="PANTHER" id="PTHR47966">
    <property type="entry name" value="BETA-SITE APP-CLEAVING ENZYME, ISOFORM A-RELATED"/>
    <property type="match status" value="1"/>
</dbReference>
<dbReference type="Pfam" id="PF00026">
    <property type="entry name" value="Asp"/>
    <property type="match status" value="1"/>
</dbReference>
<proteinExistence type="inferred from homology"/>
<dbReference type="InterPro" id="IPR021109">
    <property type="entry name" value="Peptidase_aspartic_dom_sf"/>
</dbReference>
<dbReference type="PRINTS" id="PR00792">
    <property type="entry name" value="PEPSIN"/>
</dbReference>
<dbReference type="OrthoDB" id="2747330at2759"/>
<dbReference type="PANTHER" id="PTHR47966:SF2">
    <property type="entry name" value="ASPERGILLOPEPSIN-1-RELATED"/>
    <property type="match status" value="1"/>
</dbReference>
<evidence type="ECO:0000256" key="1">
    <source>
        <dbReference type="ARBA" id="ARBA00007447"/>
    </source>
</evidence>
<dbReference type="EMBL" id="FJUX01000032">
    <property type="protein sequence ID" value="CZS97364.1"/>
    <property type="molecule type" value="Genomic_DNA"/>
</dbReference>
<reference evidence="4" key="1">
    <citation type="submission" date="2016-03" db="EMBL/GenBank/DDBJ databases">
        <authorList>
            <person name="Guldener U."/>
        </authorList>
    </citation>
    <scope>NUCLEOTIDE SEQUENCE [LARGE SCALE GENOMIC DNA]</scope>
    <source>
        <strain evidence="4">04CH-RAC-A.6.1</strain>
    </source>
</reference>
<dbReference type="AlphaFoldDB" id="A0A1E1KKL6"/>
<evidence type="ECO:0000259" key="2">
    <source>
        <dbReference type="PROSITE" id="PS51767"/>
    </source>
</evidence>
<dbReference type="GO" id="GO:0004190">
    <property type="term" value="F:aspartic-type endopeptidase activity"/>
    <property type="evidence" value="ECO:0007669"/>
    <property type="project" value="InterPro"/>
</dbReference>
<evidence type="ECO:0000313" key="3">
    <source>
        <dbReference type="EMBL" id="CZS97364.1"/>
    </source>
</evidence>
<feature type="domain" description="Peptidase A1" evidence="2">
    <location>
        <begin position="40"/>
        <end position="339"/>
    </location>
</feature>
<sequence length="339" mass="37864">MPKDLRQAWEEVKPHDDPSKNYSIHPRVSGQLVRYRDGQYVFPVTIGYPKQVLNLIFDTASGDFWMWSWLMPVEMLYNRRYYNGSGSTEAALWEGQSWGATYAVGSNYGTVWSDIVWIDAIGVSGNPIECSQRVSNWFASLPGIDGVLGLSYAYNDSQKPAAQQTWITSILLLLADSSCIHGFPCQWGLGIIDFGFIDEKKHIGSIAYTPITIIPGGGAFWAFIWTGFSIGSDKFNRTNIQVMTDTGGNISMFPQSIANRYYKLLVGSYKQTDGAWIFPCKATLPNFVFGVGTSRIVVQGKNFILTNLPDGVNCIGGIQSREEDKYVCFFPFYLCNPSL</sequence>